<evidence type="ECO:0000313" key="2">
    <source>
        <dbReference type="Proteomes" id="UP001266357"/>
    </source>
</evidence>
<gene>
    <name evidence="1" type="ORF">RM573_07395</name>
</gene>
<reference evidence="1 2" key="1">
    <citation type="submission" date="2023-09" db="EMBL/GenBank/DDBJ databases">
        <authorList>
            <person name="Rey-Velasco X."/>
        </authorList>
    </citation>
    <scope>NUCLEOTIDE SEQUENCE [LARGE SCALE GENOMIC DNA]</scope>
    <source>
        <strain evidence="1 2">W431</strain>
    </source>
</reference>
<dbReference type="EMBL" id="JAVRIF010000003">
    <property type="protein sequence ID" value="MDT0603418.1"/>
    <property type="molecule type" value="Genomic_DNA"/>
</dbReference>
<organism evidence="1 2">
    <name type="scientific">Thalassotalea castellviae</name>
    <dbReference type="NCBI Taxonomy" id="3075612"/>
    <lineage>
        <taxon>Bacteria</taxon>
        <taxon>Pseudomonadati</taxon>
        <taxon>Pseudomonadota</taxon>
        <taxon>Gammaproteobacteria</taxon>
        <taxon>Alteromonadales</taxon>
        <taxon>Colwelliaceae</taxon>
        <taxon>Thalassotalea</taxon>
    </lineage>
</organism>
<proteinExistence type="predicted"/>
<comment type="caution">
    <text evidence="1">The sequence shown here is derived from an EMBL/GenBank/DDBJ whole genome shotgun (WGS) entry which is preliminary data.</text>
</comment>
<dbReference type="Proteomes" id="UP001266357">
    <property type="component" value="Unassembled WGS sequence"/>
</dbReference>
<keyword evidence="2" id="KW-1185">Reference proteome</keyword>
<accession>A0ABU3A2T1</accession>
<sequence>MPKVRSGIGKLLNRMGIESIGKSGRGALYELLEPDVFREKFSALLGHSSNEIFDYTCTTYITYPDKNYLDRW</sequence>
<dbReference type="RefSeq" id="WP_311579536.1">
    <property type="nucleotide sequence ID" value="NZ_JAVRIF010000003.1"/>
</dbReference>
<evidence type="ECO:0000313" key="1">
    <source>
        <dbReference type="EMBL" id="MDT0603418.1"/>
    </source>
</evidence>
<protein>
    <submittedName>
        <fullName evidence="1">Uncharacterized protein</fullName>
    </submittedName>
</protein>
<name>A0ABU3A2T1_9GAMM</name>